<gene>
    <name evidence="2" type="ORF">TS85_05535</name>
</gene>
<keyword evidence="3" id="KW-1185">Reference proteome</keyword>
<dbReference type="Pfam" id="PF13527">
    <property type="entry name" value="Acetyltransf_9"/>
    <property type="match status" value="1"/>
</dbReference>
<feature type="domain" description="N-acetyltransferase" evidence="1">
    <location>
        <begin position="2"/>
        <end position="153"/>
    </location>
</feature>
<dbReference type="PROSITE" id="PS51186">
    <property type="entry name" value="GNAT"/>
    <property type="match status" value="1"/>
</dbReference>
<dbReference type="RefSeq" id="WP_044330904.1">
    <property type="nucleotide sequence ID" value="NZ_CP010836.1"/>
</dbReference>
<dbReference type="GO" id="GO:0016747">
    <property type="term" value="F:acyltransferase activity, transferring groups other than amino-acyl groups"/>
    <property type="evidence" value="ECO:0007669"/>
    <property type="project" value="InterPro"/>
</dbReference>
<dbReference type="InterPro" id="IPR000182">
    <property type="entry name" value="GNAT_dom"/>
</dbReference>
<dbReference type="AlphaFoldDB" id="A0A7U4J6W0"/>
<reference evidence="2 3" key="1">
    <citation type="journal article" date="2015" name="Int. J. Syst. Evol. Microbiol.">
        <title>Sphingomonas hengshuiensis sp. nov., isolated from lake wetland.</title>
        <authorList>
            <person name="Wei S."/>
            <person name="Wang T."/>
            <person name="Liu H."/>
            <person name="Zhang C."/>
            <person name="Guo J."/>
            <person name="Wang Q."/>
            <person name="Liang K."/>
            <person name="Zhang Z."/>
        </authorList>
    </citation>
    <scope>NUCLEOTIDE SEQUENCE [LARGE SCALE GENOMIC DNA]</scope>
    <source>
        <strain evidence="2 3">WHSC-8</strain>
    </source>
</reference>
<dbReference type="SUPFAM" id="SSF55729">
    <property type="entry name" value="Acyl-CoA N-acyltransferases (Nat)"/>
    <property type="match status" value="1"/>
</dbReference>
<sequence length="173" mass="18359">MFALVPLDTVDPQAVEALLDHAFGADRRARTAYRIRAGAAPVATLSFAALDDEGELAGTIQCWPVALACDEGGRIPMVMVGPVAVEPERQQAGIGRALMERMLEAVPGSTVEGSDALMLIGDPEYYGRFFGFTAERTGGWRLPGPFEPRRLLARGSGVPACAGMLESRVRAAA</sequence>
<evidence type="ECO:0000259" key="1">
    <source>
        <dbReference type="PROSITE" id="PS51186"/>
    </source>
</evidence>
<dbReference type="CDD" id="cd04301">
    <property type="entry name" value="NAT_SF"/>
    <property type="match status" value="1"/>
</dbReference>
<protein>
    <submittedName>
        <fullName evidence="2">GCN5 family acetyltransferase</fullName>
    </submittedName>
</protein>
<dbReference type="EMBL" id="CP010836">
    <property type="protein sequence ID" value="AJP71358.1"/>
    <property type="molecule type" value="Genomic_DNA"/>
</dbReference>
<keyword evidence="2" id="KW-0808">Transferase</keyword>
<evidence type="ECO:0000313" key="2">
    <source>
        <dbReference type="EMBL" id="AJP71358.1"/>
    </source>
</evidence>
<dbReference type="InterPro" id="IPR016181">
    <property type="entry name" value="Acyl_CoA_acyltransferase"/>
</dbReference>
<dbReference type="Proteomes" id="UP000032300">
    <property type="component" value="Chromosome"/>
</dbReference>
<dbReference type="OrthoDB" id="9815099at2"/>
<dbReference type="Gene3D" id="3.40.630.30">
    <property type="match status" value="1"/>
</dbReference>
<reference evidence="2 3" key="2">
    <citation type="submission" date="2015-02" db="EMBL/GenBank/DDBJ databases">
        <title>The complete genome of Sphingomonas hengshuiensis sp. WHSC-8 isolated from soil of Hengshui Lake.</title>
        <authorList>
            <person name="Wei S."/>
            <person name="Guo J."/>
            <person name="Su C."/>
            <person name="Wu R."/>
            <person name="Zhang Z."/>
            <person name="Liang K."/>
            <person name="Li H."/>
            <person name="Wang T."/>
            <person name="Liu H."/>
            <person name="Zhang C."/>
            <person name="Li Z."/>
            <person name="Wang Q."/>
            <person name="Meng J."/>
        </authorList>
    </citation>
    <scope>NUCLEOTIDE SEQUENCE [LARGE SCALE GENOMIC DNA]</scope>
    <source>
        <strain evidence="2 3">WHSC-8</strain>
    </source>
</reference>
<proteinExistence type="predicted"/>
<organism evidence="2 3">
    <name type="scientific">Sphingomonas hengshuiensis</name>
    <dbReference type="NCBI Taxonomy" id="1609977"/>
    <lineage>
        <taxon>Bacteria</taxon>
        <taxon>Pseudomonadati</taxon>
        <taxon>Pseudomonadota</taxon>
        <taxon>Alphaproteobacteria</taxon>
        <taxon>Sphingomonadales</taxon>
        <taxon>Sphingomonadaceae</taxon>
        <taxon>Sphingomonas</taxon>
    </lineage>
</organism>
<accession>A0A7U4J6W0</accession>
<name>A0A7U4J6W0_9SPHN</name>
<dbReference type="KEGG" id="sphi:TS85_05535"/>
<evidence type="ECO:0000313" key="3">
    <source>
        <dbReference type="Proteomes" id="UP000032300"/>
    </source>
</evidence>